<dbReference type="InterPro" id="IPR012349">
    <property type="entry name" value="Split_barrel_FMN-bd"/>
</dbReference>
<dbReference type="PANTHER" id="PTHR35176:SF6">
    <property type="entry name" value="HEME OXYGENASE HI_0854-RELATED"/>
    <property type="match status" value="1"/>
</dbReference>
<gene>
    <name evidence="3" type="ORF">QIT00_34995</name>
</gene>
<feature type="domain" description="Pyridoxamine 5'-phosphate oxidase N-terminal" evidence="2">
    <location>
        <begin position="15"/>
        <end position="135"/>
    </location>
</feature>
<dbReference type="PANTHER" id="PTHR35176">
    <property type="entry name" value="HEME OXYGENASE HI_0854-RELATED"/>
    <property type="match status" value="1"/>
</dbReference>
<dbReference type="EMBL" id="JASCIS010000060">
    <property type="protein sequence ID" value="MDI3423694.1"/>
    <property type="molecule type" value="Genomic_DNA"/>
</dbReference>
<dbReference type="InterPro" id="IPR019920">
    <property type="entry name" value="F420-binding_dom_put"/>
</dbReference>
<evidence type="ECO:0000256" key="1">
    <source>
        <dbReference type="ARBA" id="ARBA00023002"/>
    </source>
</evidence>
<sequence length="138" mass="14768">MSQPHQGTRPAAVSPTVEDFLSTPQIGTLTTLRPDGSPHVTAVRFTWDAGAGTARVLTVDTSRKARNILAAPGSRVALCQAEGFCWVTLEGTAQVSAEPTRVAEGVRRYAKRYFSPPPNPPGRVVLEIAVDRVLSLNC</sequence>
<evidence type="ECO:0000313" key="4">
    <source>
        <dbReference type="Proteomes" id="UP001237105"/>
    </source>
</evidence>
<dbReference type="InterPro" id="IPR052019">
    <property type="entry name" value="F420H2_bilvrd_red/Heme_oxyg"/>
</dbReference>
<reference evidence="3 4" key="1">
    <citation type="submission" date="2023-05" db="EMBL/GenBank/DDBJ databases">
        <title>Draft genome sequence of Streptomyces sp. B-S-A12 isolated from a cave soil in Thailand.</title>
        <authorList>
            <person name="Chamroensaksri N."/>
            <person name="Muangham S."/>
        </authorList>
    </citation>
    <scope>NUCLEOTIDE SEQUENCE [LARGE SCALE GENOMIC DNA]</scope>
    <source>
        <strain evidence="3 4">B-S-A12</strain>
    </source>
</reference>
<dbReference type="Gene3D" id="2.30.110.10">
    <property type="entry name" value="Electron Transport, Fmn-binding Protein, Chain A"/>
    <property type="match status" value="1"/>
</dbReference>
<dbReference type="SUPFAM" id="SSF50475">
    <property type="entry name" value="FMN-binding split barrel"/>
    <property type="match status" value="1"/>
</dbReference>
<dbReference type="NCBIfam" id="TIGR03618">
    <property type="entry name" value="Rv1155_F420"/>
    <property type="match status" value="1"/>
</dbReference>
<name>A0ABT6T764_9ACTN</name>
<dbReference type="InterPro" id="IPR011576">
    <property type="entry name" value="Pyridox_Oxase_N"/>
</dbReference>
<evidence type="ECO:0000313" key="3">
    <source>
        <dbReference type="EMBL" id="MDI3423694.1"/>
    </source>
</evidence>
<accession>A0ABT6T764</accession>
<proteinExistence type="predicted"/>
<evidence type="ECO:0000259" key="2">
    <source>
        <dbReference type="Pfam" id="PF01243"/>
    </source>
</evidence>
<dbReference type="Pfam" id="PF01243">
    <property type="entry name" value="PNPOx_N"/>
    <property type="match status" value="1"/>
</dbReference>
<protein>
    <submittedName>
        <fullName evidence="3">TIGR03618 family F420-dependent PPOX class oxidoreductase</fullName>
    </submittedName>
</protein>
<dbReference type="Proteomes" id="UP001237105">
    <property type="component" value="Unassembled WGS sequence"/>
</dbReference>
<keyword evidence="4" id="KW-1185">Reference proteome</keyword>
<comment type="caution">
    <text evidence="3">The sequence shown here is derived from an EMBL/GenBank/DDBJ whole genome shotgun (WGS) entry which is preliminary data.</text>
</comment>
<dbReference type="RefSeq" id="WP_282539528.1">
    <property type="nucleotide sequence ID" value="NZ_JASCIS010000060.1"/>
</dbReference>
<organism evidence="3 4">
    <name type="scientific">Streptomyces luteolus</name>
    <dbReference type="NCBI Taxonomy" id="3043615"/>
    <lineage>
        <taxon>Bacteria</taxon>
        <taxon>Bacillati</taxon>
        <taxon>Actinomycetota</taxon>
        <taxon>Actinomycetes</taxon>
        <taxon>Kitasatosporales</taxon>
        <taxon>Streptomycetaceae</taxon>
        <taxon>Streptomyces</taxon>
    </lineage>
</organism>
<keyword evidence="1" id="KW-0560">Oxidoreductase</keyword>